<accession>A0A1M5NJX0</accession>
<evidence type="ECO:0000313" key="2">
    <source>
        <dbReference type="Proteomes" id="UP000189796"/>
    </source>
</evidence>
<name>A0A1M5NJX0_9BRAD</name>
<dbReference type="GO" id="GO:0003677">
    <property type="term" value="F:DNA binding"/>
    <property type="evidence" value="ECO:0007669"/>
    <property type="project" value="InterPro"/>
</dbReference>
<dbReference type="GO" id="GO:0006355">
    <property type="term" value="P:regulation of DNA-templated transcription"/>
    <property type="evidence" value="ECO:0007669"/>
    <property type="project" value="InterPro"/>
</dbReference>
<sequence length="157" mass="17951">MRALSASELEQLRDRVAMLEDILGVGQSMVARLRAAFDMQPAEGRVLGMLLNRQLITKDAIYNMLYGHKPECDQPVWKSIDVVIHKVRKKLRAHDIEFVCIIGEGYTMKPEHKLKVREHLGLYEGEGDQPKQPAPFENTDFPTIALARPPRVTKVYR</sequence>
<dbReference type="InterPro" id="IPR036388">
    <property type="entry name" value="WH-like_DNA-bd_sf"/>
</dbReference>
<dbReference type="InterPro" id="IPR016032">
    <property type="entry name" value="Sig_transdc_resp-reg_C-effctor"/>
</dbReference>
<dbReference type="AlphaFoldDB" id="A0A1M5NJX0"/>
<proteinExistence type="predicted"/>
<dbReference type="SUPFAM" id="SSF46894">
    <property type="entry name" value="C-terminal effector domain of the bipartite response regulators"/>
    <property type="match status" value="1"/>
</dbReference>
<reference evidence="1 2" key="1">
    <citation type="submission" date="2016-11" db="EMBL/GenBank/DDBJ databases">
        <authorList>
            <person name="Jaros S."/>
            <person name="Januszkiewicz K."/>
            <person name="Wedrychowicz H."/>
        </authorList>
    </citation>
    <scope>NUCLEOTIDE SEQUENCE [LARGE SCALE GENOMIC DNA]</scope>
    <source>
        <strain evidence="1 2">GAS138</strain>
    </source>
</reference>
<dbReference type="Proteomes" id="UP000189796">
    <property type="component" value="Chromosome I"/>
</dbReference>
<evidence type="ECO:0000313" key="1">
    <source>
        <dbReference type="EMBL" id="SHG89818.1"/>
    </source>
</evidence>
<dbReference type="EMBL" id="LT670817">
    <property type="protein sequence ID" value="SHG89818.1"/>
    <property type="molecule type" value="Genomic_DNA"/>
</dbReference>
<organism evidence="1 2">
    <name type="scientific">Bradyrhizobium erythrophlei</name>
    <dbReference type="NCBI Taxonomy" id="1437360"/>
    <lineage>
        <taxon>Bacteria</taxon>
        <taxon>Pseudomonadati</taxon>
        <taxon>Pseudomonadota</taxon>
        <taxon>Alphaproteobacteria</taxon>
        <taxon>Hyphomicrobiales</taxon>
        <taxon>Nitrobacteraceae</taxon>
        <taxon>Bradyrhizobium</taxon>
    </lineage>
</organism>
<gene>
    <name evidence="1" type="ORF">SAMN05443248_3024</name>
</gene>
<dbReference type="Gene3D" id="1.10.10.10">
    <property type="entry name" value="Winged helix-like DNA-binding domain superfamily/Winged helix DNA-binding domain"/>
    <property type="match status" value="1"/>
</dbReference>
<protein>
    <submittedName>
        <fullName evidence="1">Transcriptional regulatory protein, C terminal</fullName>
    </submittedName>
</protein>